<dbReference type="Gene3D" id="2.70.98.90">
    <property type="match status" value="1"/>
</dbReference>
<evidence type="ECO:0000256" key="10">
    <source>
        <dbReference type="ARBA" id="ARBA00023186"/>
    </source>
</evidence>
<comment type="function">
    <text evidence="13">Required for the insertion and/or proper folding and/or complex formation of integral membrane proteins into the membrane. Involved in integration of membrane proteins that insert both dependently and independently of the Sec translocase complex, as well as at least some lipoproteins. Aids folding of multispanning membrane proteins.</text>
</comment>
<evidence type="ECO:0000256" key="9">
    <source>
        <dbReference type="ARBA" id="ARBA00023136"/>
    </source>
</evidence>
<organism evidence="17 18">
    <name type="scientific">Hyphomicrobium album</name>
    <dbReference type="NCBI Taxonomy" id="2665159"/>
    <lineage>
        <taxon>Bacteria</taxon>
        <taxon>Pseudomonadati</taxon>
        <taxon>Pseudomonadota</taxon>
        <taxon>Alphaproteobacteria</taxon>
        <taxon>Hyphomicrobiales</taxon>
        <taxon>Hyphomicrobiaceae</taxon>
        <taxon>Hyphomicrobium</taxon>
    </lineage>
</organism>
<evidence type="ECO:0000256" key="8">
    <source>
        <dbReference type="ARBA" id="ARBA00022989"/>
    </source>
</evidence>
<dbReference type="InterPro" id="IPR028053">
    <property type="entry name" value="Membr_insert_YidC_N"/>
</dbReference>
<dbReference type="NCBIfam" id="TIGR03592">
    <property type="entry name" value="yidC_oxa1_cterm"/>
    <property type="match status" value="1"/>
</dbReference>
<name>A0A6I3KKH6_9HYPH</name>
<feature type="transmembrane region" description="Helical" evidence="13">
    <location>
        <begin position="508"/>
        <end position="528"/>
    </location>
</feature>
<evidence type="ECO:0000256" key="4">
    <source>
        <dbReference type="ARBA" id="ARBA00022448"/>
    </source>
</evidence>
<dbReference type="GO" id="GO:0051205">
    <property type="term" value="P:protein insertion into membrane"/>
    <property type="evidence" value="ECO:0007669"/>
    <property type="project" value="TreeGrafter"/>
</dbReference>
<evidence type="ECO:0000256" key="2">
    <source>
        <dbReference type="ARBA" id="ARBA00010527"/>
    </source>
</evidence>
<dbReference type="InterPro" id="IPR047196">
    <property type="entry name" value="YidC_ALB_C"/>
</dbReference>
<dbReference type="CDD" id="cd19961">
    <property type="entry name" value="EcYidC-like_peri"/>
    <property type="match status" value="1"/>
</dbReference>
<protein>
    <recommendedName>
        <fullName evidence="3 13">Membrane protein insertase YidC</fullName>
    </recommendedName>
    <alternativeName>
        <fullName evidence="12 13">Foldase YidC</fullName>
    </alternativeName>
    <alternativeName>
        <fullName evidence="11 13">Membrane integrase YidC</fullName>
    </alternativeName>
    <alternativeName>
        <fullName evidence="13">Membrane protein YidC</fullName>
    </alternativeName>
</protein>
<dbReference type="InterPro" id="IPR028055">
    <property type="entry name" value="YidC/Oxa/ALB_C"/>
</dbReference>
<dbReference type="Pfam" id="PF02096">
    <property type="entry name" value="60KD_IMP"/>
    <property type="match status" value="1"/>
</dbReference>
<dbReference type="CDD" id="cd20070">
    <property type="entry name" value="5TM_YidC_Alb3"/>
    <property type="match status" value="1"/>
</dbReference>
<dbReference type="HAMAP" id="MF_01810">
    <property type="entry name" value="YidC_type1"/>
    <property type="match status" value="1"/>
</dbReference>
<dbReference type="AlphaFoldDB" id="A0A6I3KKH6"/>
<comment type="subunit">
    <text evidence="13">Interacts with the Sec translocase complex via SecD. Specifically interacts with transmembrane segments of nascent integral membrane proteins during membrane integration.</text>
</comment>
<dbReference type="NCBIfam" id="TIGR03593">
    <property type="entry name" value="yidC_nterm"/>
    <property type="match status" value="1"/>
</dbReference>
<keyword evidence="10 13" id="KW-0143">Chaperone</keyword>
<dbReference type="InterPro" id="IPR019998">
    <property type="entry name" value="Membr_insert_YidC"/>
</dbReference>
<comment type="similarity">
    <text evidence="2 13">Belongs to the OXA1/ALB3/YidC family. Type 1 subfamily.</text>
</comment>
<dbReference type="GO" id="GO:0032977">
    <property type="term" value="F:membrane insertase activity"/>
    <property type="evidence" value="ECO:0007669"/>
    <property type="project" value="InterPro"/>
</dbReference>
<dbReference type="Proteomes" id="UP000440694">
    <property type="component" value="Unassembled WGS sequence"/>
</dbReference>
<feature type="transmembrane region" description="Helical" evidence="13">
    <location>
        <begin position="12"/>
        <end position="31"/>
    </location>
</feature>
<dbReference type="GO" id="GO:0005886">
    <property type="term" value="C:plasma membrane"/>
    <property type="evidence" value="ECO:0007669"/>
    <property type="project" value="UniProtKB-SubCell"/>
</dbReference>
<keyword evidence="6 13" id="KW-0812">Transmembrane</keyword>
<proteinExistence type="inferred from homology"/>
<keyword evidence="5 13" id="KW-1003">Cell membrane</keyword>
<gene>
    <name evidence="13 17" type="primary">yidC</name>
    <name evidence="17" type="ORF">GIW81_10975</name>
</gene>
<comment type="subcellular location">
    <subcellularLocation>
        <location evidence="1">Cell inner membrane</location>
        <topology evidence="1">Multi-pass membrane protein</topology>
    </subcellularLocation>
    <subcellularLocation>
        <location evidence="13">Cell membrane</location>
        <topology evidence="13">Multi-pass membrane protein</topology>
    </subcellularLocation>
</comment>
<evidence type="ECO:0000259" key="16">
    <source>
        <dbReference type="Pfam" id="PF14849"/>
    </source>
</evidence>
<comment type="caution">
    <text evidence="17">The sequence shown here is derived from an EMBL/GenBank/DDBJ whole genome shotgun (WGS) entry which is preliminary data.</text>
</comment>
<feature type="compositionally biased region" description="Low complexity" evidence="14">
    <location>
        <begin position="51"/>
        <end position="79"/>
    </location>
</feature>
<dbReference type="GO" id="GO:0015031">
    <property type="term" value="P:protein transport"/>
    <property type="evidence" value="ECO:0007669"/>
    <property type="project" value="UniProtKB-KW"/>
</dbReference>
<evidence type="ECO:0000256" key="12">
    <source>
        <dbReference type="ARBA" id="ARBA00033342"/>
    </source>
</evidence>
<accession>A0A6I3KKH6</accession>
<evidence type="ECO:0000256" key="7">
    <source>
        <dbReference type="ARBA" id="ARBA00022927"/>
    </source>
</evidence>
<dbReference type="InterPro" id="IPR038221">
    <property type="entry name" value="YidC_periplasmic_sf"/>
</dbReference>
<evidence type="ECO:0000313" key="18">
    <source>
        <dbReference type="Proteomes" id="UP000440694"/>
    </source>
</evidence>
<dbReference type="PANTHER" id="PTHR12428:SF65">
    <property type="entry name" value="CYTOCHROME C OXIDASE ASSEMBLY PROTEIN COX18, MITOCHONDRIAL"/>
    <property type="match status" value="1"/>
</dbReference>
<feature type="transmembrane region" description="Helical" evidence="13">
    <location>
        <begin position="549"/>
        <end position="569"/>
    </location>
</feature>
<sequence>MQQDPDQQRNLLLAVILSMAVLLGWQLFYAGPKLRDEQARLKAQQELTQQPGSSKEAPKSAAPSSATPGAPPAASTASEDAIKTSPRLTIDTPSMKGSIALRSGRFDDVVLAKYHVTVDPKSPNVVLLSPNDSAHPYFAEFGWVPAAGSNLKVPDRDALWQGSGTLTPATPVTLTWDNGQGVLFKRTISVDDDYMFKVVEEVENRSQGAVSLAPYARVHRYGTPKIENNWILHEGLIGVIGAQGEQRAKYADALDKPLHAFEPATGGWLGFTDKYWAATVIPDQTAQYRATFTAQPPKLPSEQPSYQADYMRDAISVAPGATVKVESQLFAGAKQMQILQAYQNTGIQQFDLLIDWGWFFFITKPLFRLMEAINSHVHNFGVTILILTVIVRLFFFPLANKQYASMAKMKKLQPQMEQLRERYKDDKVRQQSELMELYKREKVNPVAGCLPILLQIPVFFALYKVLYITIDMRHAPFFGWIKDLSAPDPTTVFNLFGLIPWDPSQVPVIGHLLMVGVWPLVMGATMWLQMQLNPQQPDPVQQQIFNWMPIVFTFLLAAFPAGLVIYWAWSNTLSLAQQYYIMRRQGADIHLMGNLSRQFKPVASMAGRGADAIKRRRNGKEKSE</sequence>
<evidence type="ECO:0000259" key="15">
    <source>
        <dbReference type="Pfam" id="PF02096"/>
    </source>
</evidence>
<dbReference type="PRINTS" id="PR00701">
    <property type="entry name" value="60KDINNERMP"/>
</dbReference>
<dbReference type="NCBIfam" id="NF002353">
    <property type="entry name" value="PRK01318.1-4"/>
    <property type="match status" value="1"/>
</dbReference>
<keyword evidence="18" id="KW-1185">Reference proteome</keyword>
<dbReference type="PANTHER" id="PTHR12428">
    <property type="entry name" value="OXA1"/>
    <property type="match status" value="1"/>
</dbReference>
<evidence type="ECO:0000256" key="6">
    <source>
        <dbReference type="ARBA" id="ARBA00022692"/>
    </source>
</evidence>
<feature type="domain" description="Membrane insertase YidC/Oxa/ALB C-terminal" evidence="15">
    <location>
        <begin position="380"/>
        <end position="583"/>
    </location>
</feature>
<keyword evidence="4 13" id="KW-0813">Transport</keyword>
<evidence type="ECO:0000256" key="3">
    <source>
        <dbReference type="ARBA" id="ARBA00015325"/>
    </source>
</evidence>
<evidence type="ECO:0000256" key="13">
    <source>
        <dbReference type="HAMAP-Rule" id="MF_01810"/>
    </source>
</evidence>
<evidence type="ECO:0000256" key="11">
    <source>
        <dbReference type="ARBA" id="ARBA00033245"/>
    </source>
</evidence>
<feature type="domain" description="Membrane insertase YidC N-terminal" evidence="16">
    <location>
        <begin position="87"/>
        <end position="368"/>
    </location>
</feature>
<feature type="region of interest" description="Disordered" evidence="14">
    <location>
        <begin position="42"/>
        <end position="90"/>
    </location>
</feature>
<evidence type="ECO:0000256" key="14">
    <source>
        <dbReference type="SAM" id="MobiDB-lite"/>
    </source>
</evidence>
<dbReference type="InterPro" id="IPR001708">
    <property type="entry name" value="YidC/ALB3/OXA1/COX18"/>
</dbReference>
<reference evidence="17 18" key="1">
    <citation type="submission" date="2019-11" db="EMBL/GenBank/DDBJ databases">
        <title>Identification of a novel strain.</title>
        <authorList>
            <person name="Xu Q."/>
            <person name="Wang G."/>
        </authorList>
    </citation>
    <scope>NUCLEOTIDE SEQUENCE [LARGE SCALE GENOMIC DNA]</scope>
    <source>
        <strain evidence="18">xq</strain>
    </source>
</reference>
<dbReference type="Pfam" id="PF14849">
    <property type="entry name" value="YidC_periplas"/>
    <property type="match status" value="1"/>
</dbReference>
<evidence type="ECO:0000256" key="1">
    <source>
        <dbReference type="ARBA" id="ARBA00004429"/>
    </source>
</evidence>
<feature type="transmembrane region" description="Helical" evidence="13">
    <location>
        <begin position="443"/>
        <end position="463"/>
    </location>
</feature>
<keyword evidence="8 13" id="KW-1133">Transmembrane helix</keyword>
<dbReference type="RefSeq" id="WP_154739223.1">
    <property type="nucleotide sequence ID" value="NZ_WMBQ01000001.1"/>
</dbReference>
<evidence type="ECO:0000256" key="5">
    <source>
        <dbReference type="ARBA" id="ARBA00022475"/>
    </source>
</evidence>
<keyword evidence="7 13" id="KW-0653">Protein transport</keyword>
<dbReference type="EMBL" id="WMBQ01000001">
    <property type="protein sequence ID" value="MTD94853.1"/>
    <property type="molecule type" value="Genomic_DNA"/>
</dbReference>
<evidence type="ECO:0000313" key="17">
    <source>
        <dbReference type="EMBL" id="MTD94853.1"/>
    </source>
</evidence>
<dbReference type="PRINTS" id="PR01900">
    <property type="entry name" value="YIDCPROTEIN"/>
</dbReference>
<feature type="transmembrane region" description="Helical" evidence="13">
    <location>
        <begin position="380"/>
        <end position="399"/>
    </location>
</feature>
<keyword evidence="9 13" id="KW-0472">Membrane</keyword>